<evidence type="ECO:0000313" key="1">
    <source>
        <dbReference type="EMBL" id="KAA8890943.1"/>
    </source>
</evidence>
<evidence type="ECO:0000313" key="2">
    <source>
        <dbReference type="Proteomes" id="UP000323876"/>
    </source>
</evidence>
<protein>
    <recommendedName>
        <fullName evidence="3">DUF1579 domain-containing protein</fullName>
    </recommendedName>
</protein>
<dbReference type="EMBL" id="VXLC01000001">
    <property type="protein sequence ID" value="KAA8890943.1"/>
    <property type="molecule type" value="Genomic_DNA"/>
</dbReference>
<organism evidence="1 2">
    <name type="scientific">Nocardia colli</name>
    <dbReference type="NCBI Taxonomy" id="2545717"/>
    <lineage>
        <taxon>Bacteria</taxon>
        <taxon>Bacillati</taxon>
        <taxon>Actinomycetota</taxon>
        <taxon>Actinomycetes</taxon>
        <taxon>Mycobacteriales</taxon>
        <taxon>Nocardiaceae</taxon>
        <taxon>Nocardia</taxon>
    </lineage>
</organism>
<proteinExistence type="predicted"/>
<reference evidence="1 2" key="1">
    <citation type="submission" date="2019-09" db="EMBL/GenBank/DDBJ databases">
        <authorList>
            <person name="Wang X."/>
        </authorList>
    </citation>
    <scope>NUCLEOTIDE SEQUENCE [LARGE SCALE GENOMIC DNA]</scope>
    <source>
        <strain evidence="1 2">CICC 11023</strain>
    </source>
</reference>
<dbReference type="AlphaFoldDB" id="A0A5N0EPH7"/>
<sequence length="131" mass="14619">MQSLGRLIGTWQLSGDSTGTVKYEWMEGGFFLLQHVDMHLFGSDVKALEVIGHLQPFGEPPSPEVRSRAYDTRGNTLDYVYEMDEDVLTIWGGEPGSSSYYKGTFVDENTAVGQWTFPGGGYTSTMHRIAR</sequence>
<dbReference type="OrthoDB" id="8481162at2"/>
<comment type="caution">
    <text evidence="1">The sequence shown here is derived from an EMBL/GenBank/DDBJ whole genome shotgun (WGS) entry which is preliminary data.</text>
</comment>
<keyword evidence="2" id="KW-1185">Reference proteome</keyword>
<evidence type="ECO:0008006" key="3">
    <source>
        <dbReference type="Google" id="ProtNLM"/>
    </source>
</evidence>
<name>A0A5N0EPH7_9NOCA</name>
<dbReference type="Proteomes" id="UP000323876">
    <property type="component" value="Unassembled WGS sequence"/>
</dbReference>
<gene>
    <name evidence="1" type="ORF">F3087_01890</name>
</gene>
<accession>A0A5N0EPH7</accession>